<evidence type="ECO:0000259" key="2">
    <source>
        <dbReference type="Pfam" id="PF03184"/>
    </source>
</evidence>
<feature type="domain" description="DDE-1" evidence="2">
    <location>
        <begin position="51"/>
        <end position="171"/>
    </location>
</feature>
<feature type="compositionally biased region" description="Acidic residues" evidence="1">
    <location>
        <begin position="209"/>
        <end position="222"/>
    </location>
</feature>
<dbReference type="InterPro" id="IPR004875">
    <property type="entry name" value="DDE_SF_endonuclease_dom"/>
</dbReference>
<evidence type="ECO:0000313" key="4">
    <source>
        <dbReference type="WBParaSite" id="TMUE_2000006399.1"/>
    </source>
</evidence>
<proteinExistence type="predicted"/>
<evidence type="ECO:0000256" key="1">
    <source>
        <dbReference type="SAM" id="MobiDB-lite"/>
    </source>
</evidence>
<dbReference type="Proteomes" id="UP000046395">
    <property type="component" value="Unassembled WGS sequence"/>
</dbReference>
<keyword evidence="3" id="KW-1185">Reference proteome</keyword>
<dbReference type="Pfam" id="PF03184">
    <property type="entry name" value="DDE_1"/>
    <property type="match status" value="1"/>
</dbReference>
<organism evidence="3 4">
    <name type="scientific">Trichuris muris</name>
    <name type="common">Mouse whipworm</name>
    <dbReference type="NCBI Taxonomy" id="70415"/>
    <lineage>
        <taxon>Eukaryota</taxon>
        <taxon>Metazoa</taxon>
        <taxon>Ecdysozoa</taxon>
        <taxon>Nematoda</taxon>
        <taxon>Enoplea</taxon>
        <taxon>Dorylaimia</taxon>
        <taxon>Trichinellida</taxon>
        <taxon>Trichuridae</taxon>
        <taxon>Trichuris</taxon>
    </lineage>
</organism>
<protein>
    <submittedName>
        <fullName evidence="4">DDE-1 domain-containing protein</fullName>
    </submittedName>
</protein>
<name>A0A5S6QGS9_TRIMR</name>
<evidence type="ECO:0000313" key="3">
    <source>
        <dbReference type="Proteomes" id="UP000046395"/>
    </source>
</evidence>
<sequence length="222" mass="24724">MDETPVLFDMPSNGTVDHKGVDGKFSVANESRKKLFRPVCLFTSMKKAGWMRLWIGNVWKQRPGHANERSLLVWDSFRGHTARSTRSCLRECKVEAAVIPGGLTSILQPLDVSLNKPFEDHIREEWTTWMANGQHTFTAGGYMRAPSFAELCHFVINAWNKIGAETVKKSFRKCSISTPLEGTEDDELWDSGESEGGGSESGSVSAIEELVEEEEPSTEADP</sequence>
<dbReference type="WBParaSite" id="TMUE_2000006399.1">
    <property type="protein sequence ID" value="TMUE_2000006399.1"/>
    <property type="gene ID" value="WBGene00299577"/>
</dbReference>
<feature type="region of interest" description="Disordered" evidence="1">
    <location>
        <begin position="180"/>
        <end position="222"/>
    </location>
</feature>
<dbReference type="GO" id="GO:0003676">
    <property type="term" value="F:nucleic acid binding"/>
    <property type="evidence" value="ECO:0007669"/>
    <property type="project" value="InterPro"/>
</dbReference>
<dbReference type="AlphaFoldDB" id="A0A5S6QGS9"/>
<accession>A0A5S6QGS9</accession>
<reference evidence="4" key="1">
    <citation type="submission" date="2019-12" db="UniProtKB">
        <authorList>
            <consortium name="WormBaseParasite"/>
        </authorList>
    </citation>
    <scope>IDENTIFICATION</scope>
</reference>
<feature type="compositionally biased region" description="Acidic residues" evidence="1">
    <location>
        <begin position="182"/>
        <end position="193"/>
    </location>
</feature>